<dbReference type="GO" id="GO:0006637">
    <property type="term" value="P:acyl-CoA metabolic process"/>
    <property type="evidence" value="ECO:0007669"/>
    <property type="project" value="TreeGrafter"/>
</dbReference>
<evidence type="ECO:0000313" key="3">
    <source>
        <dbReference type="EMBL" id="VDM39559.1"/>
    </source>
</evidence>
<name>A0A183UIB8_TOXCA</name>
<gene>
    <name evidence="3" type="ORF">TCNE_LOCUS8238</name>
</gene>
<dbReference type="Proteomes" id="UP000050794">
    <property type="component" value="Unassembled WGS sequence"/>
</dbReference>
<dbReference type="EMBL" id="UYWY01019857">
    <property type="protein sequence ID" value="VDM39559.1"/>
    <property type="molecule type" value="Genomic_DNA"/>
</dbReference>
<keyword evidence="2" id="KW-0378">Hydrolase</keyword>
<dbReference type="GO" id="GO:0047617">
    <property type="term" value="F:fatty acyl-CoA hydrolase activity"/>
    <property type="evidence" value="ECO:0007669"/>
    <property type="project" value="TreeGrafter"/>
</dbReference>
<sequence>MSVEIEGVNRRGKCTALYVAPDCSIGAQQKLRLIGVVFKRHKNIPSVPKRSAAAAYATRAQNASSGIGHMLHGPIERPLMANPDIVDVSELGAHTMNESRDSVLIPLGNEPDIRLQYVNIKKCVRFGKLLEDLDTFAIWLSYRHNQGGELTGTPRHHPMMIVTAAVDEIR</sequence>
<organism evidence="4 5">
    <name type="scientific">Toxocara canis</name>
    <name type="common">Canine roundworm</name>
    <dbReference type="NCBI Taxonomy" id="6265"/>
    <lineage>
        <taxon>Eukaryota</taxon>
        <taxon>Metazoa</taxon>
        <taxon>Ecdysozoa</taxon>
        <taxon>Nematoda</taxon>
        <taxon>Chromadorea</taxon>
        <taxon>Rhabditida</taxon>
        <taxon>Spirurina</taxon>
        <taxon>Ascaridomorpha</taxon>
        <taxon>Ascaridoidea</taxon>
        <taxon>Toxocaridae</taxon>
        <taxon>Toxocara</taxon>
    </lineage>
</organism>
<protein>
    <submittedName>
        <fullName evidence="5">Integrase</fullName>
    </submittedName>
</protein>
<reference evidence="5" key="1">
    <citation type="submission" date="2016-06" db="UniProtKB">
        <authorList>
            <consortium name="WormBaseParasite"/>
        </authorList>
    </citation>
    <scope>IDENTIFICATION</scope>
</reference>
<comment type="similarity">
    <text evidence="1">Belongs to the acyl coenzyme A hydrolase family.</text>
</comment>
<dbReference type="PANTHER" id="PTHR12655">
    <property type="entry name" value="ACYL-COA THIOESTERASE"/>
    <property type="match status" value="1"/>
</dbReference>
<accession>A0A183UIB8</accession>
<proteinExistence type="inferred from homology"/>
<dbReference type="AlphaFoldDB" id="A0A183UIB8"/>
<dbReference type="WBParaSite" id="TCNE_0000823801-mRNA-1">
    <property type="protein sequence ID" value="TCNE_0000823801-mRNA-1"/>
    <property type="gene ID" value="TCNE_0000823801"/>
</dbReference>
<keyword evidence="4" id="KW-1185">Reference proteome</keyword>
<dbReference type="Gene3D" id="3.10.129.10">
    <property type="entry name" value="Hotdog Thioesterase"/>
    <property type="match status" value="1"/>
</dbReference>
<evidence type="ECO:0000256" key="2">
    <source>
        <dbReference type="ARBA" id="ARBA00022801"/>
    </source>
</evidence>
<evidence type="ECO:0000313" key="4">
    <source>
        <dbReference type="Proteomes" id="UP000050794"/>
    </source>
</evidence>
<dbReference type="GO" id="GO:0005739">
    <property type="term" value="C:mitochondrion"/>
    <property type="evidence" value="ECO:0007669"/>
    <property type="project" value="TreeGrafter"/>
</dbReference>
<dbReference type="PANTHER" id="PTHR12655:SF0">
    <property type="entry name" value="ACYL-COENZYME A THIOESTERASE 9, MITOCHONDRIAL"/>
    <property type="match status" value="1"/>
</dbReference>
<evidence type="ECO:0000256" key="1">
    <source>
        <dbReference type="ARBA" id="ARBA00010458"/>
    </source>
</evidence>
<evidence type="ECO:0000313" key="5">
    <source>
        <dbReference type="WBParaSite" id="TCNE_0000823801-mRNA-1"/>
    </source>
</evidence>
<reference evidence="3 4" key="2">
    <citation type="submission" date="2018-11" db="EMBL/GenBank/DDBJ databases">
        <authorList>
            <consortium name="Pathogen Informatics"/>
        </authorList>
    </citation>
    <scope>NUCLEOTIDE SEQUENCE [LARGE SCALE GENOMIC DNA]</scope>
</reference>